<dbReference type="InterPro" id="IPR005318">
    <property type="entry name" value="OM_porin_bac"/>
</dbReference>
<keyword evidence="3 4" id="KW-0732">Signal</keyword>
<keyword evidence="2" id="KW-0813">Transport</keyword>
<name>A0A3S4IFK2_9ENTR</name>
<dbReference type="EMBL" id="LR134201">
    <property type="protein sequence ID" value="VEB99442.1"/>
    <property type="molecule type" value="Genomic_DNA"/>
</dbReference>
<dbReference type="InterPro" id="IPR023614">
    <property type="entry name" value="Porin_dom_sf"/>
</dbReference>
<proteinExistence type="inferred from homology"/>
<feature type="chain" id="PRO_5018601381" evidence="4">
    <location>
        <begin position="26"/>
        <end position="442"/>
    </location>
</feature>
<sequence length="442" mass="49694">MYSHTKITGSLMLLLSWGAIPEALADYSDYDGGLFTGSHLDSTLKNVWMLNTTDSMSDQGIGNQSAWAQGLHLDWQSGWLGDRVGVDASWYGVAKLYANDAFYGRDLLRDKNGKAQGFHKLGQLYAKARWGDAQRHLSLWAGWRQLYKFAALNVTRSRAAPSTWEGVSSELKWDSMGIKAAVVNRFSERDEPEKRRFRTLKSNKQIDYIATGEMSWTPVKGSKISYIAAESASYLLRHGVEASAMMPLGEELNLLAKSTYYYARGLSEWEGARGFSRTAQHLFALVGYQYGRSESGVGWSHTRASLDNGLGHFYWHFGKNTRGAFNSKADGEGNDYINDGEQMVYLYSQYQLLPELLIGLYGNYGFGMKYKNVALKEWECGGYFLWNSPQIKGLDVFAGFGPSYSWKLTSSKMPALDENNSSFRRAKGVGGTVRVEYRFNLF</sequence>
<dbReference type="PANTHER" id="PTHR34596">
    <property type="entry name" value="CHITOPORIN"/>
    <property type="match status" value="1"/>
</dbReference>
<dbReference type="RefSeq" id="WP_126357079.1">
    <property type="nucleotide sequence ID" value="NZ_LR134201.1"/>
</dbReference>
<organism evidence="5 6">
    <name type="scientific">Cedecea lapagei</name>
    <dbReference type="NCBI Taxonomy" id="158823"/>
    <lineage>
        <taxon>Bacteria</taxon>
        <taxon>Pseudomonadati</taxon>
        <taxon>Pseudomonadota</taxon>
        <taxon>Gammaproteobacteria</taxon>
        <taxon>Enterobacterales</taxon>
        <taxon>Enterobacteriaceae</taxon>
        <taxon>Cedecea</taxon>
    </lineage>
</organism>
<dbReference type="Pfam" id="PF03573">
    <property type="entry name" value="OprD"/>
    <property type="match status" value="1"/>
</dbReference>
<evidence type="ECO:0000256" key="3">
    <source>
        <dbReference type="ARBA" id="ARBA00022729"/>
    </source>
</evidence>
<protein>
    <submittedName>
        <fullName evidence="5">Outer membrane porin, OprD family</fullName>
    </submittedName>
</protein>
<dbReference type="Gene3D" id="2.40.160.10">
    <property type="entry name" value="Porin"/>
    <property type="match status" value="1"/>
</dbReference>
<dbReference type="GO" id="GO:0015288">
    <property type="term" value="F:porin activity"/>
    <property type="evidence" value="ECO:0007669"/>
    <property type="project" value="TreeGrafter"/>
</dbReference>
<evidence type="ECO:0000313" key="6">
    <source>
        <dbReference type="Proteomes" id="UP000274122"/>
    </source>
</evidence>
<evidence type="ECO:0000256" key="2">
    <source>
        <dbReference type="ARBA" id="ARBA00022448"/>
    </source>
</evidence>
<gene>
    <name evidence="5" type="ORF">NCTC11466_03179</name>
</gene>
<dbReference type="OrthoDB" id="9151008at2"/>
<evidence type="ECO:0000256" key="1">
    <source>
        <dbReference type="ARBA" id="ARBA00009075"/>
    </source>
</evidence>
<evidence type="ECO:0000256" key="4">
    <source>
        <dbReference type="SAM" id="SignalP"/>
    </source>
</evidence>
<dbReference type="Proteomes" id="UP000274122">
    <property type="component" value="Chromosome"/>
</dbReference>
<feature type="signal peptide" evidence="4">
    <location>
        <begin position="1"/>
        <end position="25"/>
    </location>
</feature>
<dbReference type="GO" id="GO:0016020">
    <property type="term" value="C:membrane"/>
    <property type="evidence" value="ECO:0007669"/>
    <property type="project" value="InterPro"/>
</dbReference>
<reference evidence="5 6" key="1">
    <citation type="submission" date="2018-12" db="EMBL/GenBank/DDBJ databases">
        <authorList>
            <consortium name="Pathogen Informatics"/>
        </authorList>
    </citation>
    <scope>NUCLEOTIDE SEQUENCE [LARGE SCALE GENOMIC DNA]</scope>
    <source>
        <strain evidence="5 6">NCTC11466</strain>
    </source>
</reference>
<evidence type="ECO:0000313" key="5">
    <source>
        <dbReference type="EMBL" id="VEB99442.1"/>
    </source>
</evidence>
<comment type="similarity">
    <text evidence="1">Belongs to the outer membrane porin (Opr) (TC 1.B.25) family.</text>
</comment>
<accession>A0A3S4IFK2</accession>
<dbReference type="PANTHER" id="PTHR34596:SF2">
    <property type="entry name" value="CHITOPORIN"/>
    <property type="match status" value="1"/>
</dbReference>
<dbReference type="AlphaFoldDB" id="A0A3S4IFK2"/>
<keyword evidence="6" id="KW-1185">Reference proteome</keyword>
<dbReference type="KEGG" id="clap:NCTC11466_03179"/>